<feature type="region of interest" description="Disordered" evidence="1">
    <location>
        <begin position="51"/>
        <end position="72"/>
    </location>
</feature>
<proteinExistence type="predicted"/>
<dbReference type="Proteomes" id="UP000283895">
    <property type="component" value="Unassembled WGS sequence"/>
</dbReference>
<accession>A0A423WXJ3</accession>
<dbReference type="EMBL" id="LKEA01000006">
    <property type="protein sequence ID" value="ROW08247.1"/>
    <property type="molecule type" value="Genomic_DNA"/>
</dbReference>
<name>A0A423WXJ3_9PEZI</name>
<evidence type="ECO:0000313" key="2">
    <source>
        <dbReference type="EMBL" id="ROW08247.1"/>
    </source>
</evidence>
<dbReference type="AlphaFoldDB" id="A0A423WXJ3"/>
<gene>
    <name evidence="2" type="ORF">VMCG_03112</name>
</gene>
<comment type="caution">
    <text evidence="2">The sequence shown here is derived from an EMBL/GenBank/DDBJ whole genome shotgun (WGS) entry which is preliminary data.</text>
</comment>
<keyword evidence="3" id="KW-1185">Reference proteome</keyword>
<reference evidence="2 3" key="1">
    <citation type="submission" date="2015-09" db="EMBL/GenBank/DDBJ databases">
        <title>Host preference determinants of Valsa canker pathogens revealed by comparative genomics.</title>
        <authorList>
            <person name="Yin Z."/>
            <person name="Huang L."/>
        </authorList>
    </citation>
    <scope>NUCLEOTIDE SEQUENCE [LARGE SCALE GENOMIC DNA]</scope>
    <source>
        <strain evidence="2 3">03-1</strain>
    </source>
</reference>
<evidence type="ECO:0000256" key="1">
    <source>
        <dbReference type="SAM" id="MobiDB-lite"/>
    </source>
</evidence>
<sequence>MAALNSRVKAFLGPKATASVQDNLPLSVAPDHENLEPPEDLLRAVQKLSLNNSAGEQDVPRSLGTKVLDHQA</sequence>
<protein>
    <submittedName>
        <fullName evidence="2">Uncharacterized protein</fullName>
    </submittedName>
</protein>
<evidence type="ECO:0000313" key="3">
    <source>
        <dbReference type="Proteomes" id="UP000283895"/>
    </source>
</evidence>
<organism evidence="2 3">
    <name type="scientific">Cytospora schulzeri</name>
    <dbReference type="NCBI Taxonomy" id="448051"/>
    <lineage>
        <taxon>Eukaryota</taxon>
        <taxon>Fungi</taxon>
        <taxon>Dikarya</taxon>
        <taxon>Ascomycota</taxon>
        <taxon>Pezizomycotina</taxon>
        <taxon>Sordariomycetes</taxon>
        <taxon>Sordariomycetidae</taxon>
        <taxon>Diaporthales</taxon>
        <taxon>Cytosporaceae</taxon>
        <taxon>Cytospora</taxon>
    </lineage>
</organism>